<comment type="catalytic activity">
    <reaction evidence="1">
        <text>ATP + protein L-histidine = ADP + protein N-phospho-L-histidine.</text>
        <dbReference type="EC" id="2.7.13.3"/>
    </reaction>
</comment>
<evidence type="ECO:0000256" key="3">
    <source>
        <dbReference type="ARBA" id="ARBA00022679"/>
    </source>
</evidence>
<evidence type="ECO:0000256" key="2">
    <source>
        <dbReference type="ARBA" id="ARBA00012438"/>
    </source>
</evidence>
<evidence type="ECO:0000256" key="5">
    <source>
        <dbReference type="ARBA" id="ARBA00022777"/>
    </source>
</evidence>
<dbReference type="GO" id="GO:0004673">
    <property type="term" value="F:protein histidine kinase activity"/>
    <property type="evidence" value="ECO:0007669"/>
    <property type="project" value="UniProtKB-EC"/>
</dbReference>
<keyword evidence="8" id="KW-0472">Membrane</keyword>
<name>A0A4D6HNC0_9EURY</name>
<keyword evidence="5 10" id="KW-0418">Kinase</keyword>
<feature type="region of interest" description="Disordered" evidence="7">
    <location>
        <begin position="522"/>
        <end position="576"/>
    </location>
</feature>
<protein>
    <recommendedName>
        <fullName evidence="2">histidine kinase</fullName>
        <ecNumber evidence="2">2.7.13.3</ecNumber>
    </recommendedName>
</protein>
<keyword evidence="3" id="KW-0808">Transferase</keyword>
<organism evidence="10 11">
    <name type="scientific">Natronorubrum bangense</name>
    <dbReference type="NCBI Taxonomy" id="61858"/>
    <lineage>
        <taxon>Archaea</taxon>
        <taxon>Methanobacteriati</taxon>
        <taxon>Methanobacteriota</taxon>
        <taxon>Stenosarchaea group</taxon>
        <taxon>Halobacteria</taxon>
        <taxon>Halobacteriales</taxon>
        <taxon>Natrialbaceae</taxon>
        <taxon>Natronorubrum</taxon>
    </lineage>
</organism>
<gene>
    <name evidence="10" type="ORF">DV706_11730</name>
</gene>
<accession>A0A4D6HNC0</accession>
<reference evidence="10 11" key="1">
    <citation type="journal article" date="2019" name="Nat. Commun.">
        <title>A new type of DNA phosphorothioation-based antiviral system in archaea.</title>
        <authorList>
            <person name="Xiong L."/>
            <person name="Liu S."/>
            <person name="Chen S."/>
            <person name="Xiao Y."/>
            <person name="Zhu B."/>
            <person name="Gao Y."/>
            <person name="Zhang Y."/>
            <person name="Chen B."/>
            <person name="Luo J."/>
            <person name="Deng Z."/>
            <person name="Chen X."/>
            <person name="Wang L."/>
            <person name="Chen S."/>
        </authorList>
    </citation>
    <scope>NUCLEOTIDE SEQUENCE [LARGE SCALE GENOMIC DNA]</scope>
    <source>
        <strain evidence="10 11">JCM 10635</strain>
    </source>
</reference>
<sequence>MRLAYRFAIVFLLVVLVAGGVLVATFDAHRADVEENTETSIEDRATLSASTLDDRLTEQQRTIAVAATNPDLAAHDTADQDQALESIVTTSAFDGATVVNETGTVQSFTTTRQPHETEPVVGTDLSDQEYVSVALGGEQHISDPFRAETGNAIVVVSAPLVDDGEVVGSVNGAYDLDETGLFDSLSGTDNRDAITVEADIWTLYTTADRFDETVSHSVSLEVVDWTVTAHRDQAAVDARINRLAIFQAVSAAALLGSIMVFGGWVYRSKIRRISLLADRVQSLEQREYDAGPSIGGVAEWKRIDEALSGLANTLARRETMLLVLNRILRHNLRNTLNVVAGRAADLEARHEGTDQASAREIRLATEELLELADRARITEDLIDPVGDETHRTDLAAVARDRVSRVTAALEDRDTEPLPEITVTTPDRAVAACGPEVEIAIDELLSNAITHAGPEPTVAVTVETTVDTVRVWIEDNGPGIPDDEAAVITGELAISQVCHTGGIGLWLVDWIASRHDGRLVLDPTDSDSPGVGEAEREFKGSDFEGSTVVLEFPRATNPVSNVETGSDSDDDCAGRDQ</sequence>
<dbReference type="Pfam" id="PF02518">
    <property type="entry name" value="HATPase_c"/>
    <property type="match status" value="1"/>
</dbReference>
<feature type="compositionally biased region" description="Basic and acidic residues" evidence="7">
    <location>
        <begin position="532"/>
        <end position="541"/>
    </location>
</feature>
<proteinExistence type="predicted"/>
<evidence type="ECO:0000313" key="10">
    <source>
        <dbReference type="EMBL" id="QCC55081.1"/>
    </source>
</evidence>
<dbReference type="InterPro" id="IPR003594">
    <property type="entry name" value="HATPase_dom"/>
</dbReference>
<evidence type="ECO:0000256" key="8">
    <source>
        <dbReference type="SAM" id="Phobius"/>
    </source>
</evidence>
<dbReference type="KEGG" id="nbg:DV706_11730"/>
<dbReference type="RefSeq" id="WP_006064273.1">
    <property type="nucleotide sequence ID" value="NZ_CP031305.1"/>
</dbReference>
<dbReference type="InterPro" id="IPR050980">
    <property type="entry name" value="2C_sensor_his_kinase"/>
</dbReference>
<evidence type="ECO:0000256" key="4">
    <source>
        <dbReference type="ARBA" id="ARBA00022741"/>
    </source>
</evidence>
<dbReference type="PANTHER" id="PTHR44936">
    <property type="entry name" value="SENSOR PROTEIN CREC"/>
    <property type="match status" value="1"/>
</dbReference>
<feature type="transmembrane region" description="Helical" evidence="8">
    <location>
        <begin position="243"/>
        <end position="266"/>
    </location>
</feature>
<dbReference type="Gene3D" id="3.30.565.10">
    <property type="entry name" value="Histidine kinase-like ATPase, C-terminal domain"/>
    <property type="match status" value="1"/>
</dbReference>
<dbReference type="InterPro" id="IPR005467">
    <property type="entry name" value="His_kinase_dom"/>
</dbReference>
<dbReference type="AlphaFoldDB" id="A0A4D6HNC0"/>
<keyword evidence="6" id="KW-0067">ATP-binding</keyword>
<keyword evidence="8" id="KW-0812">Transmembrane</keyword>
<dbReference type="PROSITE" id="PS50109">
    <property type="entry name" value="HIS_KIN"/>
    <property type="match status" value="1"/>
</dbReference>
<dbReference type="InterPro" id="IPR036890">
    <property type="entry name" value="HATPase_C_sf"/>
</dbReference>
<dbReference type="GO" id="GO:0005524">
    <property type="term" value="F:ATP binding"/>
    <property type="evidence" value="ECO:0007669"/>
    <property type="project" value="UniProtKB-KW"/>
</dbReference>
<evidence type="ECO:0000256" key="1">
    <source>
        <dbReference type="ARBA" id="ARBA00000085"/>
    </source>
</evidence>
<feature type="domain" description="Histidine kinase" evidence="9">
    <location>
        <begin position="327"/>
        <end position="555"/>
    </location>
</feature>
<evidence type="ECO:0000313" key="11">
    <source>
        <dbReference type="Proteomes" id="UP000296822"/>
    </source>
</evidence>
<dbReference type="EC" id="2.7.13.3" evidence="2"/>
<dbReference type="Proteomes" id="UP000296822">
    <property type="component" value="Chromosome"/>
</dbReference>
<evidence type="ECO:0000256" key="7">
    <source>
        <dbReference type="SAM" id="MobiDB-lite"/>
    </source>
</evidence>
<dbReference type="PANTHER" id="PTHR44936:SF10">
    <property type="entry name" value="SENSOR PROTEIN RSTB"/>
    <property type="match status" value="1"/>
</dbReference>
<dbReference type="CDD" id="cd00075">
    <property type="entry name" value="HATPase"/>
    <property type="match status" value="1"/>
</dbReference>
<dbReference type="SUPFAM" id="SSF103190">
    <property type="entry name" value="Sensory domain-like"/>
    <property type="match status" value="1"/>
</dbReference>
<dbReference type="SUPFAM" id="SSF55874">
    <property type="entry name" value="ATPase domain of HSP90 chaperone/DNA topoisomerase II/histidine kinase"/>
    <property type="match status" value="1"/>
</dbReference>
<keyword evidence="4" id="KW-0547">Nucleotide-binding</keyword>
<dbReference type="SMART" id="SM00387">
    <property type="entry name" value="HATPase_c"/>
    <property type="match status" value="1"/>
</dbReference>
<dbReference type="Gene3D" id="3.30.450.20">
    <property type="entry name" value="PAS domain"/>
    <property type="match status" value="1"/>
</dbReference>
<keyword evidence="8" id="KW-1133">Transmembrane helix</keyword>
<dbReference type="GeneID" id="39851929"/>
<dbReference type="InterPro" id="IPR029151">
    <property type="entry name" value="Sensor-like_sf"/>
</dbReference>
<evidence type="ECO:0000256" key="6">
    <source>
        <dbReference type="ARBA" id="ARBA00022840"/>
    </source>
</evidence>
<evidence type="ECO:0000259" key="9">
    <source>
        <dbReference type="PROSITE" id="PS50109"/>
    </source>
</evidence>
<dbReference type="EMBL" id="CP031305">
    <property type="protein sequence ID" value="QCC55081.1"/>
    <property type="molecule type" value="Genomic_DNA"/>
</dbReference>